<reference evidence="1 2" key="1">
    <citation type="submission" date="2022-11" db="EMBL/GenBank/DDBJ databases">
        <title>Minimal conservation of predation-associated metabolite biosynthetic gene clusters underscores biosynthetic potential of Myxococcota including descriptions for ten novel species: Archangium lansinium sp. nov., Myxococcus landrumus sp. nov., Nannocystis bai.</title>
        <authorList>
            <person name="Ahearne A."/>
            <person name="Stevens C."/>
            <person name="Dowd S."/>
        </authorList>
    </citation>
    <scope>NUCLEOTIDE SEQUENCE [LARGE SCALE GENOMIC DNA]</scope>
    <source>
        <strain evidence="1 2">RJM3</strain>
    </source>
</reference>
<organism evidence="1 2">
    <name type="scientific">Polyangium mundeleinium</name>
    <dbReference type="NCBI Taxonomy" id="2995306"/>
    <lineage>
        <taxon>Bacteria</taxon>
        <taxon>Pseudomonadati</taxon>
        <taxon>Myxococcota</taxon>
        <taxon>Polyangia</taxon>
        <taxon>Polyangiales</taxon>
        <taxon>Polyangiaceae</taxon>
        <taxon>Polyangium</taxon>
    </lineage>
</organism>
<keyword evidence="2" id="KW-1185">Reference proteome</keyword>
<evidence type="ECO:0000313" key="2">
    <source>
        <dbReference type="Proteomes" id="UP001221411"/>
    </source>
</evidence>
<proteinExistence type="predicted"/>
<evidence type="ECO:0000313" key="1">
    <source>
        <dbReference type="EMBL" id="MDC0749919.1"/>
    </source>
</evidence>
<dbReference type="RefSeq" id="WP_271930355.1">
    <property type="nucleotide sequence ID" value="NZ_JAQNDO010000001.1"/>
</dbReference>
<gene>
    <name evidence="1" type="ORF">POL67_51810</name>
</gene>
<accession>A0ABT5F8C8</accession>
<name>A0ABT5F8C8_9BACT</name>
<sequence>MIDLVEPTVLDPDEVVPELFMAEGRSVKGSVEGSDPTKETYGVGMPVWVLYVPGNLAMSSIWPPVR</sequence>
<dbReference type="Proteomes" id="UP001221411">
    <property type="component" value="Unassembled WGS sequence"/>
</dbReference>
<dbReference type="EMBL" id="JAQNDO010000001">
    <property type="protein sequence ID" value="MDC0749919.1"/>
    <property type="molecule type" value="Genomic_DNA"/>
</dbReference>
<comment type="caution">
    <text evidence="1">The sequence shown here is derived from an EMBL/GenBank/DDBJ whole genome shotgun (WGS) entry which is preliminary data.</text>
</comment>
<protein>
    <submittedName>
        <fullName evidence="1">Uncharacterized protein</fullName>
    </submittedName>
</protein>